<keyword evidence="6" id="KW-1185">Reference proteome</keyword>
<feature type="domain" description="Myb-like" evidence="3">
    <location>
        <begin position="13"/>
        <end position="63"/>
    </location>
</feature>
<name>A0ABQ9JJ15_9CUCU</name>
<dbReference type="InterPro" id="IPR001005">
    <property type="entry name" value="SANT/Myb"/>
</dbReference>
<evidence type="ECO:0000256" key="1">
    <source>
        <dbReference type="ARBA" id="ARBA00004123"/>
    </source>
</evidence>
<dbReference type="InterPro" id="IPR009057">
    <property type="entry name" value="Homeodomain-like_sf"/>
</dbReference>
<gene>
    <name evidence="5" type="ORF">NQ317_012395</name>
</gene>
<feature type="domain" description="HTH myb-type" evidence="4">
    <location>
        <begin position="13"/>
        <end position="67"/>
    </location>
</feature>
<evidence type="ECO:0000313" key="6">
    <source>
        <dbReference type="Proteomes" id="UP001162164"/>
    </source>
</evidence>
<dbReference type="InterPro" id="IPR017930">
    <property type="entry name" value="Myb_dom"/>
</dbReference>
<accession>A0ABQ9JJ15</accession>
<evidence type="ECO:0000259" key="4">
    <source>
        <dbReference type="PROSITE" id="PS51294"/>
    </source>
</evidence>
<feature type="compositionally biased region" description="Low complexity" evidence="2">
    <location>
        <begin position="135"/>
        <end position="147"/>
    </location>
</feature>
<dbReference type="Gene3D" id="1.10.10.60">
    <property type="entry name" value="Homeodomain-like"/>
    <property type="match status" value="1"/>
</dbReference>
<evidence type="ECO:0000313" key="5">
    <source>
        <dbReference type="EMBL" id="KAJ8977894.1"/>
    </source>
</evidence>
<sequence>MVQLKSRYNSNLRNTIKKGSFTYEEDETIMKFVETHGLKSWADLTDILQRSRGQIRQRYHTIKQFLDNDPNMSLEAVPRRKHKEEDPVNSFLYLRIVADEYKNKSIPSLEEIKRLLKDRRGAGEAVEENEDGTCTNSNSQSTTNQQSFEDGTRLLDVNMYIDDLLTDFFCNTFKINSQKCFATSHMQTAASNVSKVLQILKVDLQIPENYVKDKRLDSSDVEILQALMERGLCNNREHSSEITCLIPPNLNSVVGLRSLLIKYSYYKLQEKNEFIKLIHDQKKRYVSGFRSDMIIHLLSLPPNDRKLVEEERNTFYRRFLSLYKWPAIMTLETPTPELISSTKIDDIVVPIQVKQTYSKIDRKRIPNDTKVISGPVKRLKVTKLPKVVQRPVPLKLTPVSSNKSVIEDLLKNRNKKLFCFDTVKCGDVTKTLIKEVPLDNLKNNQVQKKVARVDTKTNTLVYNVKQTSASTSAVASSSYQETCKFDTENECVITDYDDGESICSYGGTGSYIDDEEDVKKLDMFFAEQHEDLQIEENQDLKDLKKLDMFLKTERQIDDDSCDECI</sequence>
<dbReference type="SUPFAM" id="SSF46689">
    <property type="entry name" value="Homeodomain-like"/>
    <property type="match status" value="1"/>
</dbReference>
<evidence type="ECO:0000259" key="3">
    <source>
        <dbReference type="PROSITE" id="PS50090"/>
    </source>
</evidence>
<dbReference type="EMBL" id="JAPWTJ010000494">
    <property type="protein sequence ID" value="KAJ8977894.1"/>
    <property type="molecule type" value="Genomic_DNA"/>
</dbReference>
<comment type="subcellular location">
    <subcellularLocation>
        <location evidence="1">Nucleus</location>
    </subcellularLocation>
</comment>
<dbReference type="Pfam" id="PF00249">
    <property type="entry name" value="Myb_DNA-binding"/>
    <property type="match status" value="1"/>
</dbReference>
<reference evidence="5" key="1">
    <citation type="journal article" date="2023" name="Insect Mol. Biol.">
        <title>Genome sequencing provides insights into the evolution of gene families encoding plant cell wall-degrading enzymes in longhorned beetles.</title>
        <authorList>
            <person name="Shin N.R."/>
            <person name="Okamura Y."/>
            <person name="Kirsch R."/>
            <person name="Pauchet Y."/>
        </authorList>
    </citation>
    <scope>NUCLEOTIDE SEQUENCE</scope>
    <source>
        <strain evidence="5">MMC_N1</strain>
    </source>
</reference>
<proteinExistence type="predicted"/>
<dbReference type="PROSITE" id="PS51294">
    <property type="entry name" value="HTH_MYB"/>
    <property type="match status" value="1"/>
</dbReference>
<organism evidence="5 6">
    <name type="scientific">Molorchus minor</name>
    <dbReference type="NCBI Taxonomy" id="1323400"/>
    <lineage>
        <taxon>Eukaryota</taxon>
        <taxon>Metazoa</taxon>
        <taxon>Ecdysozoa</taxon>
        <taxon>Arthropoda</taxon>
        <taxon>Hexapoda</taxon>
        <taxon>Insecta</taxon>
        <taxon>Pterygota</taxon>
        <taxon>Neoptera</taxon>
        <taxon>Endopterygota</taxon>
        <taxon>Coleoptera</taxon>
        <taxon>Polyphaga</taxon>
        <taxon>Cucujiformia</taxon>
        <taxon>Chrysomeloidea</taxon>
        <taxon>Cerambycidae</taxon>
        <taxon>Lamiinae</taxon>
        <taxon>Monochamini</taxon>
        <taxon>Molorchus</taxon>
    </lineage>
</organism>
<comment type="caution">
    <text evidence="5">The sequence shown here is derived from an EMBL/GenBank/DDBJ whole genome shotgun (WGS) entry which is preliminary data.</text>
</comment>
<protein>
    <submittedName>
        <fullName evidence="5">Uncharacterized protein</fullName>
    </submittedName>
</protein>
<dbReference type="PROSITE" id="PS50090">
    <property type="entry name" value="MYB_LIKE"/>
    <property type="match status" value="1"/>
</dbReference>
<dbReference type="SMART" id="SM00717">
    <property type="entry name" value="SANT"/>
    <property type="match status" value="1"/>
</dbReference>
<evidence type="ECO:0000256" key="2">
    <source>
        <dbReference type="SAM" id="MobiDB-lite"/>
    </source>
</evidence>
<dbReference type="CDD" id="cd00167">
    <property type="entry name" value="SANT"/>
    <property type="match status" value="1"/>
</dbReference>
<dbReference type="Proteomes" id="UP001162164">
    <property type="component" value="Unassembled WGS sequence"/>
</dbReference>
<feature type="region of interest" description="Disordered" evidence="2">
    <location>
        <begin position="123"/>
        <end position="147"/>
    </location>
</feature>